<accession>A0A0J6WEI2</accession>
<organism evidence="2 3">
    <name type="scientific">Mycolicibacterium chubuense</name>
    <name type="common">Mycobacterium chubuense</name>
    <dbReference type="NCBI Taxonomy" id="1800"/>
    <lineage>
        <taxon>Bacteria</taxon>
        <taxon>Bacillati</taxon>
        <taxon>Actinomycetota</taxon>
        <taxon>Actinomycetes</taxon>
        <taxon>Mycobacteriales</taxon>
        <taxon>Mycobacteriaceae</taxon>
        <taxon>Mycolicibacterium</taxon>
    </lineage>
</organism>
<name>A0A0J6WEI2_MYCCU</name>
<dbReference type="PRINTS" id="PR00420">
    <property type="entry name" value="RNGMNOXGNASE"/>
</dbReference>
<gene>
    <name evidence="2" type="primary">nicC</name>
    <name evidence="2" type="ORF">MCHUDSM44219_02340</name>
</gene>
<dbReference type="Proteomes" id="UP000036176">
    <property type="component" value="Unassembled WGS sequence"/>
</dbReference>
<dbReference type="Gene3D" id="3.30.9.10">
    <property type="entry name" value="D-Amino Acid Oxidase, subunit A, domain 2"/>
    <property type="match status" value="1"/>
</dbReference>
<dbReference type="PANTHER" id="PTHR46865:SF8">
    <property type="entry name" value="POSSIBLE OXIDOREDUCTASE"/>
    <property type="match status" value="1"/>
</dbReference>
<protein>
    <submittedName>
        <fullName evidence="2">6-hydroxynicotinate 3-monooxygenase</fullName>
        <ecNumber evidence="2">1.14.13.114</ecNumber>
    </submittedName>
</protein>
<keyword evidence="2" id="KW-0503">Monooxygenase</keyword>
<reference evidence="2 3" key="1">
    <citation type="journal article" date="2015" name="Genome Biol. Evol.">
        <title>Characterization of Three Mycobacterium spp. with Potential Use in Bioremediation by Genome Sequencing and Comparative Genomics.</title>
        <authorList>
            <person name="Das S."/>
            <person name="Pettersson B.M."/>
            <person name="Behra P.R."/>
            <person name="Ramesh M."/>
            <person name="Dasgupta S."/>
            <person name="Bhattacharya A."/>
            <person name="Kirsebom L.A."/>
        </authorList>
    </citation>
    <scope>NUCLEOTIDE SEQUENCE [LARGE SCALE GENOMIC DNA]</scope>
    <source>
        <strain evidence="2 3">DSM 44219</strain>
    </source>
</reference>
<dbReference type="Gene3D" id="2.30.110.10">
    <property type="entry name" value="Electron Transport, Fmn-binding Protein, Chain A"/>
    <property type="match status" value="1"/>
</dbReference>
<evidence type="ECO:0000313" key="2">
    <source>
        <dbReference type="EMBL" id="KMO80177.1"/>
    </source>
</evidence>
<dbReference type="InterPro" id="IPR002938">
    <property type="entry name" value="FAD-bd"/>
</dbReference>
<dbReference type="SUPFAM" id="SSF51905">
    <property type="entry name" value="FAD/NAD(P)-binding domain"/>
    <property type="match status" value="1"/>
</dbReference>
<dbReference type="EC" id="1.14.13.114" evidence="2"/>
<proteinExistence type="predicted"/>
<evidence type="ECO:0000259" key="1">
    <source>
        <dbReference type="Pfam" id="PF01494"/>
    </source>
</evidence>
<dbReference type="InterPro" id="IPR004378">
    <property type="entry name" value="F420H2_quin_Rdtase"/>
</dbReference>
<dbReference type="PANTHER" id="PTHR46865">
    <property type="entry name" value="OXIDOREDUCTASE-RELATED"/>
    <property type="match status" value="1"/>
</dbReference>
<dbReference type="PATRIC" id="fig|1800.3.peg.2344"/>
<dbReference type="AlphaFoldDB" id="A0A0J6WEI2"/>
<dbReference type="EMBL" id="JYNX01000034">
    <property type="protein sequence ID" value="KMO80177.1"/>
    <property type="molecule type" value="Genomic_DNA"/>
</dbReference>
<keyword evidence="2" id="KW-0560">Oxidoreductase</keyword>
<dbReference type="InterPro" id="IPR051704">
    <property type="entry name" value="FAD_aromatic-hydroxylase"/>
</dbReference>
<dbReference type="InterPro" id="IPR036188">
    <property type="entry name" value="FAD/NAD-bd_sf"/>
</dbReference>
<dbReference type="Gene3D" id="3.50.50.60">
    <property type="entry name" value="FAD/NAD(P)-binding domain"/>
    <property type="match status" value="1"/>
</dbReference>
<keyword evidence="3" id="KW-1185">Reference proteome</keyword>
<dbReference type="Pfam" id="PF04075">
    <property type="entry name" value="F420H2_quin_red"/>
    <property type="match status" value="1"/>
</dbReference>
<comment type="caution">
    <text evidence="2">The sequence shown here is derived from an EMBL/GenBank/DDBJ whole genome shotgun (WGS) entry which is preliminary data.</text>
</comment>
<dbReference type="GO" id="GO:0043731">
    <property type="term" value="F:6-hydroxynicotinate 3-monooxygenase activity"/>
    <property type="evidence" value="ECO:0007669"/>
    <property type="project" value="UniProtKB-EC"/>
</dbReference>
<dbReference type="Pfam" id="PF01494">
    <property type="entry name" value="FAD_binding_3"/>
    <property type="match status" value="1"/>
</dbReference>
<sequence>MQVVICGAGIAGLTLANRLANSGAHVVLLERCAGPRSQGYMIDFFGLGYDAAEAMGLIAGLSRIAYDIGHADLVDERGQVRAQARAKQFTSGPLLDVMRPDLERVLRESLPSAVDLRFGSSLTAVTDLGTAVRVTLGDGSHLDADLLVGADGLHSTVRRLVFGPESDFLRHLGFHTAAWTFSDAAIHAAVAGRFCLTDTIDRQVGLYPLRGDGVAAFAVHRSADEELPDDPRAALRRAYDGLEWLVPAALDRCPPDPYYDQVAQIVMPRWSVGRVALLGDACCAVSLLAGQGASLAVAGAYVLAAQLAQATSIEQAFARYETLWRPVAEGRQEAGRSAARWVLPSSVRQLRLRRAMLRATRFPLVDAVVARAMVGRRSSVIDALTAADSRRNPVAGTRAGARVMRAAFRAPTWLYDKGFGWAFGQRFLCLTHRGRTSGRRYRTVLEVIGTEPAAAEYLVIAGFGRSADWYRNIEANPEADVTVGRHHFAARHRVLTEPEAESAVAAYERAHRAITPVIRRVLSRLLGWRYDGSDAARRRLAAELPVVALWPLTGGPREGAT</sequence>
<evidence type="ECO:0000313" key="3">
    <source>
        <dbReference type="Proteomes" id="UP000036176"/>
    </source>
</evidence>
<dbReference type="InterPro" id="IPR012349">
    <property type="entry name" value="Split_barrel_FMN-bd"/>
</dbReference>
<dbReference type="GO" id="GO:0071949">
    <property type="term" value="F:FAD binding"/>
    <property type="evidence" value="ECO:0007669"/>
    <property type="project" value="InterPro"/>
</dbReference>
<feature type="domain" description="FAD-binding" evidence="1">
    <location>
        <begin position="2"/>
        <end position="328"/>
    </location>
</feature>
<dbReference type="NCBIfam" id="TIGR00026">
    <property type="entry name" value="hi_GC_TIGR00026"/>
    <property type="match status" value="1"/>
</dbReference>